<dbReference type="Proteomes" id="UP000298735">
    <property type="component" value="Chromosome Circular"/>
</dbReference>
<reference evidence="1" key="1">
    <citation type="submission" date="2022-10" db="EMBL/GenBank/DDBJ databases">
        <title>Complete genome sequence of Agrobacterium salinitolerans CFBP5507.</title>
        <authorList>
            <person name="Tchabashvili S."/>
            <person name="Yen H.-C."/>
            <person name="Haryono M."/>
            <person name="Lin Y.-C."/>
            <person name="Lai E.-M."/>
            <person name="Kuo C.-H."/>
        </authorList>
    </citation>
    <scope>NUCLEOTIDE SEQUENCE</scope>
    <source>
        <strain evidence="1">CFBP5507</strain>
    </source>
</reference>
<organism evidence="1 2">
    <name type="scientific">Agrobacterium salinitolerans</name>
    <dbReference type="NCBI Taxonomy" id="1183413"/>
    <lineage>
        <taxon>Bacteria</taxon>
        <taxon>Pseudomonadati</taxon>
        <taxon>Pseudomonadota</taxon>
        <taxon>Alphaproteobacteria</taxon>
        <taxon>Hyphomicrobiales</taxon>
        <taxon>Rhizobiaceae</taxon>
        <taxon>Rhizobium/Agrobacterium group</taxon>
        <taxon>Agrobacterium</taxon>
    </lineage>
</organism>
<evidence type="ECO:0000313" key="1">
    <source>
        <dbReference type="EMBL" id="UYZ08573.1"/>
    </source>
</evidence>
<sequence length="74" mass="8228">MSKLKGKDISDEVRMAKSYAIDPNDAWENYIDFKEYRSTGFEAVVVDGQAYFCGKYGLGGAIPLDLVELGDERA</sequence>
<dbReference type="RefSeq" id="WP_137410352.1">
    <property type="nucleotide sequence ID" value="NZ_CP109968.1"/>
</dbReference>
<gene>
    <name evidence="1" type="ORF">CFBP5507_06110</name>
</gene>
<evidence type="ECO:0000313" key="2">
    <source>
        <dbReference type="Proteomes" id="UP000298735"/>
    </source>
</evidence>
<dbReference type="AlphaFoldDB" id="A0A4Z1QWG5"/>
<protein>
    <submittedName>
        <fullName evidence="1">Uncharacterized protein</fullName>
    </submittedName>
</protein>
<accession>A0A4Z1QWG5</accession>
<dbReference type="EMBL" id="CP109968">
    <property type="protein sequence ID" value="UYZ08573.1"/>
    <property type="molecule type" value="Genomic_DNA"/>
</dbReference>
<name>A0A4Z1QWG5_9HYPH</name>
<proteinExistence type="predicted"/>
<dbReference type="KEGG" id="asal:CFBP5507_06110"/>